<organism evidence="2 3">
    <name type="scientific">Desulfitobacterium dichloroeliminans (strain LMG P-21439 / DCA1)</name>
    <dbReference type="NCBI Taxonomy" id="871963"/>
    <lineage>
        <taxon>Bacteria</taxon>
        <taxon>Bacillati</taxon>
        <taxon>Bacillota</taxon>
        <taxon>Clostridia</taxon>
        <taxon>Eubacteriales</taxon>
        <taxon>Desulfitobacteriaceae</taxon>
        <taxon>Desulfitobacterium</taxon>
    </lineage>
</organism>
<feature type="transmembrane region" description="Helical" evidence="1">
    <location>
        <begin position="38"/>
        <end position="59"/>
    </location>
</feature>
<feature type="transmembrane region" description="Helical" evidence="1">
    <location>
        <begin position="66"/>
        <end position="84"/>
    </location>
</feature>
<dbReference type="HOGENOM" id="CLU_2069277_0_0_9"/>
<dbReference type="STRING" id="871963.Desdi_0736"/>
<evidence type="ECO:0000256" key="1">
    <source>
        <dbReference type="SAM" id="Phobius"/>
    </source>
</evidence>
<evidence type="ECO:0000313" key="2">
    <source>
        <dbReference type="EMBL" id="AGA68263.1"/>
    </source>
</evidence>
<gene>
    <name evidence="2" type="ordered locus">Desdi_0736</name>
</gene>
<keyword evidence="1" id="KW-0812">Transmembrane</keyword>
<evidence type="ECO:0000313" key="3">
    <source>
        <dbReference type="Proteomes" id="UP000010797"/>
    </source>
</evidence>
<sequence length="118" mass="13758">MRQTIRIFILAILLFCLLPIMVLELIGGQQFNHLDMGIIVIALLVLNPIFFATVGWKIAFENKIKWLIPIICVAIFFISAYFIYGMNEWFYVGEYLVIAYLSILIRTLIKYFNKMGEV</sequence>
<keyword evidence="3" id="KW-1185">Reference proteome</keyword>
<reference evidence="3" key="1">
    <citation type="submission" date="2012-02" db="EMBL/GenBank/DDBJ databases">
        <title>Complete sequence of Desulfitobacterium dichloroeliminans LMG P-21439.</title>
        <authorList>
            <person name="Lucas S."/>
            <person name="Han J."/>
            <person name="Lapidus A."/>
            <person name="Cheng J.-F."/>
            <person name="Goodwin L."/>
            <person name="Pitluck S."/>
            <person name="Peters L."/>
            <person name="Ovchinnikova G."/>
            <person name="Teshima H."/>
            <person name="Detter J.C."/>
            <person name="Han C."/>
            <person name="Tapia R."/>
            <person name="Land M."/>
            <person name="Hauser L."/>
            <person name="Kyrpides N."/>
            <person name="Ivanova N."/>
            <person name="Pagani I."/>
            <person name="Kruse T."/>
            <person name="de Vos W.M."/>
            <person name="Boon N."/>
            <person name="Smidt H."/>
            <person name="Woyke T."/>
        </authorList>
    </citation>
    <scope>NUCLEOTIDE SEQUENCE [LARGE SCALE GENOMIC DNA]</scope>
    <source>
        <strain evidence="3">LMG P-21439 / DCA1</strain>
    </source>
</reference>
<dbReference type="Proteomes" id="UP000010797">
    <property type="component" value="Chromosome"/>
</dbReference>
<accession>L0F5N3</accession>
<proteinExistence type="predicted"/>
<dbReference type="EMBL" id="CP003344">
    <property type="protein sequence ID" value="AGA68263.1"/>
    <property type="molecule type" value="Genomic_DNA"/>
</dbReference>
<dbReference type="KEGG" id="ddl:Desdi_0736"/>
<keyword evidence="1" id="KW-1133">Transmembrane helix</keyword>
<name>L0F5N3_DESDL</name>
<keyword evidence="1" id="KW-0472">Membrane</keyword>
<protein>
    <submittedName>
        <fullName evidence="2">Uncharacterized protein</fullName>
    </submittedName>
</protein>
<dbReference type="RefSeq" id="WP_015261265.1">
    <property type="nucleotide sequence ID" value="NC_019903.1"/>
</dbReference>
<feature type="transmembrane region" description="Helical" evidence="1">
    <location>
        <begin position="7"/>
        <end position="26"/>
    </location>
</feature>
<feature type="transmembrane region" description="Helical" evidence="1">
    <location>
        <begin position="90"/>
        <end position="109"/>
    </location>
</feature>
<dbReference type="AlphaFoldDB" id="L0F5N3"/>